<evidence type="ECO:0000313" key="3">
    <source>
        <dbReference type="EMBL" id="MBC5741744.1"/>
    </source>
</evidence>
<evidence type="ECO:0000256" key="1">
    <source>
        <dbReference type="ARBA" id="ARBA00010562"/>
    </source>
</evidence>
<dbReference type="RefSeq" id="WP_118071772.1">
    <property type="nucleotide sequence ID" value="NZ_JACOQE010000015.1"/>
</dbReference>
<name>A0ABR7I5G9_9FIRM</name>
<protein>
    <submittedName>
        <fullName evidence="3">Type II toxin-antitoxin system RelB/DinJ family antitoxin</fullName>
    </submittedName>
</protein>
<reference evidence="3 4" key="1">
    <citation type="submission" date="2020-08" db="EMBL/GenBank/DDBJ databases">
        <title>Genome public.</title>
        <authorList>
            <person name="Liu C."/>
            <person name="Sun Q."/>
        </authorList>
    </citation>
    <scope>NUCLEOTIDE SEQUENCE [LARGE SCALE GENOMIC DNA]</scope>
    <source>
        <strain evidence="3 4">27-44</strain>
    </source>
</reference>
<keyword evidence="4" id="KW-1185">Reference proteome</keyword>
<dbReference type="Proteomes" id="UP000633936">
    <property type="component" value="Unassembled WGS sequence"/>
</dbReference>
<dbReference type="EMBL" id="JACOQE010000015">
    <property type="protein sequence ID" value="MBC5741744.1"/>
    <property type="molecule type" value="Genomic_DNA"/>
</dbReference>
<comment type="similarity">
    <text evidence="1">Belongs to the RelB/DinJ antitoxin family.</text>
</comment>
<dbReference type="Gene3D" id="1.10.1220.10">
    <property type="entry name" value="Met repressor-like"/>
    <property type="match status" value="1"/>
</dbReference>
<dbReference type="InterPro" id="IPR007337">
    <property type="entry name" value="RelB/DinJ"/>
</dbReference>
<comment type="caution">
    <text evidence="3">The sequence shown here is derived from an EMBL/GenBank/DDBJ whole genome shotgun (WGS) entry which is preliminary data.</text>
</comment>
<gene>
    <name evidence="3" type="ORF">H8Z79_15215</name>
</gene>
<organism evidence="3 4">
    <name type="scientific">Blautia intestinalis</name>
    <dbReference type="NCBI Taxonomy" id="2763028"/>
    <lineage>
        <taxon>Bacteria</taxon>
        <taxon>Bacillati</taxon>
        <taxon>Bacillota</taxon>
        <taxon>Clostridia</taxon>
        <taxon>Lachnospirales</taxon>
        <taxon>Lachnospiraceae</taxon>
        <taxon>Blautia</taxon>
    </lineage>
</organism>
<dbReference type="PANTHER" id="PTHR38781:SF1">
    <property type="entry name" value="ANTITOXIN DINJ-RELATED"/>
    <property type="match status" value="1"/>
</dbReference>
<dbReference type="NCBIfam" id="TIGR02384">
    <property type="entry name" value="RelB_DinJ"/>
    <property type="match status" value="1"/>
</dbReference>
<dbReference type="PANTHER" id="PTHR38781">
    <property type="entry name" value="ANTITOXIN DINJ-RELATED"/>
    <property type="match status" value="1"/>
</dbReference>
<accession>A0ABR7I5G9</accession>
<keyword evidence="2" id="KW-1277">Toxin-antitoxin system</keyword>
<sequence>MARTANVFARVEPEVKEQAEQVLDRLGIPMSNAVGMFLRQIVLQRGIPFEMKLPAYEELVAYGSLTKEQFDAEIEKGMEDIKAGRVYSADEVEAEMKREFGI</sequence>
<dbReference type="Pfam" id="PF04221">
    <property type="entry name" value="RelB"/>
    <property type="match status" value="1"/>
</dbReference>
<dbReference type="InterPro" id="IPR013321">
    <property type="entry name" value="Arc_rbn_hlx_hlx"/>
</dbReference>
<evidence type="ECO:0000313" key="4">
    <source>
        <dbReference type="Proteomes" id="UP000633936"/>
    </source>
</evidence>
<evidence type="ECO:0000256" key="2">
    <source>
        <dbReference type="ARBA" id="ARBA00022649"/>
    </source>
</evidence>
<proteinExistence type="inferred from homology"/>